<keyword evidence="2" id="KW-1185">Reference proteome</keyword>
<organism evidence="1 2">
    <name type="scientific">Comamonas serinivorans</name>
    <dbReference type="NCBI Taxonomy" id="1082851"/>
    <lineage>
        <taxon>Bacteria</taxon>
        <taxon>Pseudomonadati</taxon>
        <taxon>Pseudomonadota</taxon>
        <taxon>Betaproteobacteria</taxon>
        <taxon>Burkholderiales</taxon>
        <taxon>Comamonadaceae</taxon>
        <taxon>Comamonas</taxon>
    </lineage>
</organism>
<dbReference type="OrthoDB" id="9104267at2"/>
<reference evidence="1 2" key="1">
    <citation type="submission" date="2017-05" db="EMBL/GenBank/DDBJ databases">
        <authorList>
            <person name="Song R."/>
            <person name="Chenine A.L."/>
            <person name="Ruprecht R.M."/>
        </authorList>
    </citation>
    <scope>NUCLEOTIDE SEQUENCE [LARGE SCALE GENOMIC DNA]</scope>
    <source>
        <strain evidence="1 2">DSM 26136</strain>
    </source>
</reference>
<gene>
    <name evidence="1" type="ORF">CCO03_17100</name>
</gene>
<proteinExistence type="predicted"/>
<evidence type="ECO:0000313" key="2">
    <source>
        <dbReference type="Proteomes" id="UP000196138"/>
    </source>
</evidence>
<dbReference type="AlphaFoldDB" id="A0A1Y0ETL3"/>
<sequence>MTDTELIRLLGGSTVVAKRLGLQGLNGARRVNNWKRRGIPAKVKLEHPWLNPSTKASDGRLTNAQVKRAKAMFEELAHG</sequence>
<name>A0A1Y0ETL3_9BURK</name>
<dbReference type="Proteomes" id="UP000196138">
    <property type="component" value="Chromosome"/>
</dbReference>
<dbReference type="EMBL" id="CP021455">
    <property type="protein sequence ID" value="ARU06943.1"/>
    <property type="molecule type" value="Genomic_DNA"/>
</dbReference>
<protein>
    <submittedName>
        <fullName evidence="1">Uncharacterized protein</fullName>
    </submittedName>
</protein>
<evidence type="ECO:0000313" key="1">
    <source>
        <dbReference type="EMBL" id="ARU06943.1"/>
    </source>
</evidence>
<dbReference type="KEGG" id="cser:CCO03_17100"/>
<accession>A0A1Y0ETL3</accession>
<dbReference type="RefSeq" id="WP_087284861.1">
    <property type="nucleotide sequence ID" value="NZ_CP021455.1"/>
</dbReference>